<keyword evidence="9 11" id="KW-0472">Membrane</keyword>
<evidence type="ECO:0000256" key="3">
    <source>
        <dbReference type="ARBA" id="ARBA00020256"/>
    </source>
</evidence>
<accession>A0A8S3YHA1</accession>
<dbReference type="PANTHER" id="PTHR45909">
    <property type="entry name" value="ADP-RIBOSYLATION FACTOR-RELATED PROTEIN 1"/>
    <property type="match status" value="1"/>
</dbReference>
<protein>
    <recommendedName>
        <fullName evidence="3">Signal recognition particle receptor subunit beta</fullName>
    </recommendedName>
</protein>
<dbReference type="InterPro" id="IPR027417">
    <property type="entry name" value="P-loop_NTPase"/>
</dbReference>
<comment type="similarity">
    <text evidence="2">Belongs to the SRP receptor beta subunit family.</text>
</comment>
<keyword evidence="8" id="KW-0342">GTP-binding</keyword>
<evidence type="ECO:0000313" key="12">
    <source>
        <dbReference type="EMBL" id="CAG5116499.1"/>
    </source>
</evidence>
<dbReference type="GO" id="GO:0005794">
    <property type="term" value="C:Golgi apparatus"/>
    <property type="evidence" value="ECO:0007669"/>
    <property type="project" value="TreeGrafter"/>
</dbReference>
<feature type="transmembrane region" description="Helical" evidence="11">
    <location>
        <begin position="15"/>
        <end position="35"/>
    </location>
</feature>
<dbReference type="EMBL" id="CAJHNH020000267">
    <property type="protein sequence ID" value="CAG5116499.1"/>
    <property type="molecule type" value="Genomic_DNA"/>
</dbReference>
<dbReference type="GO" id="GO:0034067">
    <property type="term" value="P:protein localization to Golgi apparatus"/>
    <property type="evidence" value="ECO:0007669"/>
    <property type="project" value="TreeGrafter"/>
</dbReference>
<keyword evidence="10" id="KW-0675">Receptor</keyword>
<comment type="caution">
    <text evidence="12">The sequence shown here is derived from an EMBL/GenBank/DDBJ whole genome shotgun (WGS) entry which is preliminary data.</text>
</comment>
<evidence type="ECO:0000256" key="10">
    <source>
        <dbReference type="ARBA" id="ARBA00023170"/>
    </source>
</evidence>
<evidence type="ECO:0000256" key="11">
    <source>
        <dbReference type="SAM" id="Phobius"/>
    </source>
</evidence>
<comment type="subcellular location">
    <subcellularLocation>
        <location evidence="1">Endoplasmic reticulum membrane</location>
        <topology evidence="1">Single-pass membrane protein</topology>
    </subcellularLocation>
</comment>
<keyword evidence="6" id="KW-0256">Endoplasmic reticulum</keyword>
<dbReference type="GO" id="GO:0005789">
    <property type="term" value="C:endoplasmic reticulum membrane"/>
    <property type="evidence" value="ECO:0007669"/>
    <property type="project" value="UniProtKB-SubCell"/>
</dbReference>
<dbReference type="SMART" id="SM00177">
    <property type="entry name" value="ARF"/>
    <property type="match status" value="1"/>
</dbReference>
<name>A0A8S3YHA1_9EUPU</name>
<dbReference type="PROSITE" id="PS51417">
    <property type="entry name" value="ARF"/>
    <property type="match status" value="1"/>
</dbReference>
<evidence type="ECO:0000256" key="2">
    <source>
        <dbReference type="ARBA" id="ARBA00005619"/>
    </source>
</evidence>
<evidence type="ECO:0000313" key="13">
    <source>
        <dbReference type="Proteomes" id="UP000678393"/>
    </source>
</evidence>
<dbReference type="InterPro" id="IPR019009">
    <property type="entry name" value="SRP_receptor_beta_su"/>
</dbReference>
<gene>
    <name evidence="12" type="ORF">CUNI_LOCUS2057</name>
</gene>
<evidence type="ECO:0000256" key="5">
    <source>
        <dbReference type="ARBA" id="ARBA00022741"/>
    </source>
</evidence>
<keyword evidence="4 11" id="KW-0812">Transmembrane</keyword>
<dbReference type="GO" id="GO:0003924">
    <property type="term" value="F:GTPase activity"/>
    <property type="evidence" value="ECO:0007669"/>
    <property type="project" value="TreeGrafter"/>
</dbReference>
<dbReference type="InterPro" id="IPR024156">
    <property type="entry name" value="Small_GTPase_ARF"/>
</dbReference>
<sequence>MFDYLKHGLESGDPTVLGIIIGIVVGILTLVLVIVRSRGKSKRHGVLLLGICDAGKTLIFSQLVHKAFKQTYTSIKINSGDYEVTEKKKKLRIIDLPGHERLRGQLLEEYKSLARGLVFVVDSGALQKEIKEVAEYLYTILSDRTVSSNTPPILILCNKQDLTLSKGAKVIRSQLEKEMNTLRVTRTAALKGVGDTANNNTYLGKRDKDFDFSDVKPLRVEFAECSALGRGQSSEGPDLGELYRWLARVA</sequence>
<evidence type="ECO:0000256" key="9">
    <source>
        <dbReference type="ARBA" id="ARBA00023136"/>
    </source>
</evidence>
<dbReference type="CDD" id="cd04105">
    <property type="entry name" value="SR_beta"/>
    <property type="match status" value="1"/>
</dbReference>
<evidence type="ECO:0000256" key="4">
    <source>
        <dbReference type="ARBA" id="ARBA00022692"/>
    </source>
</evidence>
<dbReference type="GO" id="GO:0006886">
    <property type="term" value="P:intracellular protein transport"/>
    <property type="evidence" value="ECO:0007669"/>
    <property type="project" value="TreeGrafter"/>
</dbReference>
<keyword evidence="13" id="KW-1185">Reference proteome</keyword>
<keyword evidence="7 11" id="KW-1133">Transmembrane helix</keyword>
<organism evidence="12 13">
    <name type="scientific">Candidula unifasciata</name>
    <dbReference type="NCBI Taxonomy" id="100452"/>
    <lineage>
        <taxon>Eukaryota</taxon>
        <taxon>Metazoa</taxon>
        <taxon>Spiralia</taxon>
        <taxon>Lophotrochozoa</taxon>
        <taxon>Mollusca</taxon>
        <taxon>Gastropoda</taxon>
        <taxon>Heterobranchia</taxon>
        <taxon>Euthyneura</taxon>
        <taxon>Panpulmonata</taxon>
        <taxon>Eupulmonata</taxon>
        <taxon>Stylommatophora</taxon>
        <taxon>Helicina</taxon>
        <taxon>Helicoidea</taxon>
        <taxon>Geomitridae</taxon>
        <taxon>Candidula</taxon>
    </lineage>
</organism>
<evidence type="ECO:0000256" key="7">
    <source>
        <dbReference type="ARBA" id="ARBA00022989"/>
    </source>
</evidence>
<evidence type="ECO:0000256" key="8">
    <source>
        <dbReference type="ARBA" id="ARBA00023134"/>
    </source>
</evidence>
<dbReference type="SUPFAM" id="SSF52540">
    <property type="entry name" value="P-loop containing nucleoside triphosphate hydrolases"/>
    <property type="match status" value="1"/>
</dbReference>
<dbReference type="Pfam" id="PF09439">
    <property type="entry name" value="SRPRB"/>
    <property type="match status" value="1"/>
</dbReference>
<keyword evidence="5" id="KW-0547">Nucleotide-binding</keyword>
<dbReference type="Gene3D" id="3.40.50.300">
    <property type="entry name" value="P-loop containing nucleotide triphosphate hydrolases"/>
    <property type="match status" value="1"/>
</dbReference>
<dbReference type="AlphaFoldDB" id="A0A8S3YHA1"/>
<dbReference type="PANTHER" id="PTHR45909:SF1">
    <property type="entry name" value="ADP-RIBOSYLATION FACTOR-RELATED PROTEIN 1"/>
    <property type="match status" value="1"/>
</dbReference>
<evidence type="ECO:0000256" key="6">
    <source>
        <dbReference type="ARBA" id="ARBA00022824"/>
    </source>
</evidence>
<dbReference type="GO" id="GO:0043001">
    <property type="term" value="P:Golgi to plasma membrane protein transport"/>
    <property type="evidence" value="ECO:0007669"/>
    <property type="project" value="TreeGrafter"/>
</dbReference>
<evidence type="ECO:0000256" key="1">
    <source>
        <dbReference type="ARBA" id="ARBA00004389"/>
    </source>
</evidence>
<dbReference type="GO" id="GO:0005525">
    <property type="term" value="F:GTP binding"/>
    <property type="evidence" value="ECO:0007669"/>
    <property type="project" value="UniProtKB-KW"/>
</dbReference>
<proteinExistence type="inferred from homology"/>
<dbReference type="Proteomes" id="UP000678393">
    <property type="component" value="Unassembled WGS sequence"/>
</dbReference>
<reference evidence="12" key="1">
    <citation type="submission" date="2021-04" db="EMBL/GenBank/DDBJ databases">
        <authorList>
            <consortium name="Molecular Ecology Group"/>
        </authorList>
    </citation>
    <scope>NUCLEOTIDE SEQUENCE</scope>
</reference>
<dbReference type="OrthoDB" id="41266at2759"/>